<reference evidence="6 7" key="1">
    <citation type="journal article" date="2015" name="Genome Announc.">
        <title>Expanding the biotechnology potential of lactobacilli through comparative genomics of 213 strains and associated genera.</title>
        <authorList>
            <person name="Sun Z."/>
            <person name="Harris H.M."/>
            <person name="McCann A."/>
            <person name="Guo C."/>
            <person name="Argimon S."/>
            <person name="Zhang W."/>
            <person name="Yang X."/>
            <person name="Jeffery I.B."/>
            <person name="Cooney J.C."/>
            <person name="Kagawa T.F."/>
            <person name="Liu W."/>
            <person name="Song Y."/>
            <person name="Salvetti E."/>
            <person name="Wrobel A."/>
            <person name="Rasinkangas P."/>
            <person name="Parkhill J."/>
            <person name="Rea M.C."/>
            <person name="O'Sullivan O."/>
            <person name="Ritari J."/>
            <person name="Douillard F.P."/>
            <person name="Paul Ross R."/>
            <person name="Yang R."/>
            <person name="Briner A.E."/>
            <person name="Felis G.E."/>
            <person name="de Vos W.M."/>
            <person name="Barrangou R."/>
            <person name="Klaenhammer T.R."/>
            <person name="Caufield P.W."/>
            <person name="Cui Y."/>
            <person name="Zhang H."/>
            <person name="O'Toole P.W."/>
        </authorList>
    </citation>
    <scope>NUCLEOTIDE SEQUENCE [LARGE SCALE GENOMIC DNA]</scope>
    <source>
        <strain evidence="6 7">DSM 17758</strain>
    </source>
</reference>
<dbReference type="EMBL" id="AZFX01000096">
    <property type="protein sequence ID" value="KRM07769.1"/>
    <property type="molecule type" value="Genomic_DNA"/>
</dbReference>
<comment type="subcellular location">
    <subcellularLocation>
        <location evidence="1">Membrane</location>
        <topology evidence="1">Multi-pass membrane protein</topology>
    </subcellularLocation>
</comment>
<proteinExistence type="predicted"/>
<feature type="transmembrane region" description="Helical" evidence="5">
    <location>
        <begin position="35"/>
        <end position="56"/>
    </location>
</feature>
<protein>
    <submittedName>
        <fullName evidence="6">PST family polysaccharide transporter</fullName>
    </submittedName>
</protein>
<feature type="transmembrane region" description="Helical" evidence="5">
    <location>
        <begin position="113"/>
        <end position="131"/>
    </location>
</feature>
<dbReference type="PATRIC" id="fig|1423735.3.peg.870"/>
<dbReference type="Proteomes" id="UP000051315">
    <property type="component" value="Unassembled WGS sequence"/>
</dbReference>
<sequence length="476" mass="53660">MKVLKNFLYTSGYQIFSIIVPIITTPYISRRLGPSGVGVNAFSLSMVQVFVLFAYLGTQKYGNNIISKNRDSPSRLLVCFKSIYLNQILTTTVTLFLYFFYVINFVDKYQQLYLIQGLYLVSVYFDVSWFFQGKEDFRTTVVRGMGSKLLGMTLIFVMIHGPEDTLLYGLILAASSVMANVVMWLYVWREIDLKQFLLKKIHLKPFIDQLKAIITYFIPVAFLQLTTLMYQLILGWNTNNIQVAYYANATKIVSIPLYIITSFITVMFPRMSYELSMKENDNKSNSLLKSSIEITMLLSVPLTFGLIAISPNFVSWFFGNGFSQVSPVMIVLSLRIVPATLNEAFGYLYLMASGRALSYSRALSVGGVVSLVLNYCVTLSGGAIATAWVAVVSETLILLVILSFSASKIKALRNSLITRSILYSIVMFIPIYLIGRSAKGIQTTIIQIVLAILIYGTLILVFERHNLLNSLRSLKR</sequence>
<feature type="transmembrane region" description="Helical" evidence="5">
    <location>
        <begin position="166"/>
        <end position="188"/>
    </location>
</feature>
<dbReference type="PANTHER" id="PTHR43424:SF1">
    <property type="entry name" value="LOCUS PUTATIVE PROTEIN 1-RELATED"/>
    <property type="match status" value="1"/>
</dbReference>
<feature type="transmembrane region" description="Helical" evidence="5">
    <location>
        <begin position="140"/>
        <end position="160"/>
    </location>
</feature>
<evidence type="ECO:0000256" key="3">
    <source>
        <dbReference type="ARBA" id="ARBA00022989"/>
    </source>
</evidence>
<keyword evidence="2 5" id="KW-0812">Transmembrane</keyword>
<dbReference type="OrthoDB" id="9815702at2"/>
<feature type="transmembrane region" description="Helical" evidence="5">
    <location>
        <begin position="294"/>
        <end position="318"/>
    </location>
</feature>
<feature type="transmembrane region" description="Helical" evidence="5">
    <location>
        <begin position="209"/>
        <end position="233"/>
    </location>
</feature>
<dbReference type="InterPro" id="IPR002797">
    <property type="entry name" value="Polysacc_synth"/>
</dbReference>
<evidence type="ECO:0000313" key="6">
    <source>
        <dbReference type="EMBL" id="KRM07769.1"/>
    </source>
</evidence>
<evidence type="ECO:0000256" key="2">
    <source>
        <dbReference type="ARBA" id="ARBA00022692"/>
    </source>
</evidence>
<name>A0A0R1VXJ5_9LACO</name>
<feature type="transmembrane region" description="Helical" evidence="5">
    <location>
        <begin position="7"/>
        <end position="29"/>
    </location>
</feature>
<dbReference type="Pfam" id="PF01943">
    <property type="entry name" value="Polysacc_synt"/>
    <property type="match status" value="1"/>
</dbReference>
<comment type="caution">
    <text evidence="6">The sequence shown here is derived from an EMBL/GenBank/DDBJ whole genome shotgun (WGS) entry which is preliminary data.</text>
</comment>
<keyword evidence="7" id="KW-1185">Reference proteome</keyword>
<feature type="transmembrane region" description="Helical" evidence="5">
    <location>
        <begin position="387"/>
        <end position="404"/>
    </location>
</feature>
<dbReference type="STRING" id="1423735.FC15_GL000836"/>
<keyword evidence="3 5" id="KW-1133">Transmembrane helix</keyword>
<accession>A0A0R1VXJ5</accession>
<evidence type="ECO:0000256" key="5">
    <source>
        <dbReference type="SAM" id="Phobius"/>
    </source>
</evidence>
<feature type="transmembrane region" description="Helical" evidence="5">
    <location>
        <begin position="416"/>
        <end position="435"/>
    </location>
</feature>
<feature type="transmembrane region" description="Helical" evidence="5">
    <location>
        <begin position="76"/>
        <end position="101"/>
    </location>
</feature>
<dbReference type="AlphaFoldDB" id="A0A0R1VXJ5"/>
<gene>
    <name evidence="6" type="ORF">FC15_GL000836</name>
</gene>
<organism evidence="6 7">
    <name type="scientific">Lapidilactobacillus concavus DSM 17758</name>
    <dbReference type="NCBI Taxonomy" id="1423735"/>
    <lineage>
        <taxon>Bacteria</taxon>
        <taxon>Bacillati</taxon>
        <taxon>Bacillota</taxon>
        <taxon>Bacilli</taxon>
        <taxon>Lactobacillales</taxon>
        <taxon>Lactobacillaceae</taxon>
        <taxon>Lapidilactobacillus</taxon>
    </lineage>
</organism>
<dbReference type="InterPro" id="IPR052556">
    <property type="entry name" value="PolySynth_Transporter"/>
</dbReference>
<dbReference type="GO" id="GO:0016020">
    <property type="term" value="C:membrane"/>
    <property type="evidence" value="ECO:0007669"/>
    <property type="project" value="UniProtKB-SubCell"/>
</dbReference>
<dbReference type="RefSeq" id="WP_057825860.1">
    <property type="nucleotide sequence ID" value="NZ_AZFX01000096.1"/>
</dbReference>
<keyword evidence="4 5" id="KW-0472">Membrane</keyword>
<feature type="transmembrane region" description="Helical" evidence="5">
    <location>
        <begin position="330"/>
        <end position="350"/>
    </location>
</feature>
<feature type="transmembrane region" description="Helical" evidence="5">
    <location>
        <begin position="441"/>
        <end position="462"/>
    </location>
</feature>
<evidence type="ECO:0000313" key="7">
    <source>
        <dbReference type="Proteomes" id="UP000051315"/>
    </source>
</evidence>
<dbReference type="PANTHER" id="PTHR43424">
    <property type="entry name" value="LOCUS PUTATIVE PROTEIN 1-RELATED"/>
    <property type="match status" value="1"/>
</dbReference>
<feature type="transmembrane region" description="Helical" evidence="5">
    <location>
        <begin position="362"/>
        <end position="381"/>
    </location>
</feature>
<evidence type="ECO:0000256" key="4">
    <source>
        <dbReference type="ARBA" id="ARBA00023136"/>
    </source>
</evidence>
<evidence type="ECO:0000256" key="1">
    <source>
        <dbReference type="ARBA" id="ARBA00004141"/>
    </source>
</evidence>
<feature type="transmembrane region" description="Helical" evidence="5">
    <location>
        <begin position="253"/>
        <end position="273"/>
    </location>
</feature>